<evidence type="ECO:0000259" key="2">
    <source>
        <dbReference type="Pfam" id="PF22599"/>
    </source>
</evidence>
<dbReference type="Pfam" id="PF22599">
    <property type="entry name" value="SecDF_P1_head"/>
    <property type="match status" value="1"/>
</dbReference>
<proteinExistence type="predicted"/>
<feature type="chain" id="PRO_5016978493" evidence="1">
    <location>
        <begin position="23"/>
        <end position="312"/>
    </location>
</feature>
<dbReference type="Proteomes" id="UP000254209">
    <property type="component" value="Unassembled WGS sequence"/>
</dbReference>
<dbReference type="Gene3D" id="3.30.1360.200">
    <property type="match status" value="1"/>
</dbReference>
<organism evidence="3 4">
    <name type="scientific">Alysiella crassa</name>
    <dbReference type="NCBI Taxonomy" id="153491"/>
    <lineage>
        <taxon>Bacteria</taxon>
        <taxon>Pseudomonadati</taxon>
        <taxon>Pseudomonadota</taxon>
        <taxon>Betaproteobacteria</taxon>
        <taxon>Neisseriales</taxon>
        <taxon>Neisseriaceae</taxon>
        <taxon>Alysiella</taxon>
    </lineage>
</organism>
<evidence type="ECO:0000256" key="1">
    <source>
        <dbReference type="SAM" id="SignalP"/>
    </source>
</evidence>
<keyword evidence="1" id="KW-0732">Signal</keyword>
<feature type="domain" description="SecDF P1 head subdomain" evidence="2">
    <location>
        <begin position="63"/>
        <end position="156"/>
    </location>
</feature>
<accession>A0A376BUY9</accession>
<sequence>MLNLLKKSLFLFFFGATTLVHAQTAQVNENVRIGIVATNPDIVPKKQRVHYQSYTFTNHQTHEQNIPHIIKKKPLMNQLHIKKIYAGFDSDINIPTINIHLNPNGRALFHRITQQHKGKMLALVDTLGQNIISAPRINEPIAGGKIQMTGVMYSELNDLVSRLQKKVTIHEVVEKPFGAKLAHDEMVMYQKSAPTPPSVNLFIHDNFILKNNDFSKIEWQQETAKTVFGSAAKDMEEMPVHIIILHLTPSAKQQLEKWRAQKNNRSLGEWLLWKQDNPSINHLKHIEIHEDYFYFYTLSDDTAQEIWQSLTK</sequence>
<keyword evidence="4" id="KW-1185">Reference proteome</keyword>
<name>A0A376BUY9_9NEIS</name>
<dbReference type="AlphaFoldDB" id="A0A376BUY9"/>
<dbReference type="STRING" id="1120980.GCA_000745955_00281"/>
<feature type="signal peptide" evidence="1">
    <location>
        <begin position="1"/>
        <end position="22"/>
    </location>
</feature>
<evidence type="ECO:0000313" key="3">
    <source>
        <dbReference type="EMBL" id="SSY80770.1"/>
    </source>
</evidence>
<dbReference type="InterPro" id="IPR054384">
    <property type="entry name" value="SecDF_P1_head"/>
</dbReference>
<reference evidence="3 4" key="1">
    <citation type="submission" date="2018-06" db="EMBL/GenBank/DDBJ databases">
        <authorList>
            <consortium name="Pathogen Informatics"/>
            <person name="Doyle S."/>
        </authorList>
    </citation>
    <scope>NUCLEOTIDE SEQUENCE [LARGE SCALE GENOMIC DNA]</scope>
    <source>
        <strain evidence="3 4">NCTC10283</strain>
    </source>
</reference>
<dbReference type="OrthoDB" id="9805019at2"/>
<dbReference type="EMBL" id="UFSO01000003">
    <property type="protein sequence ID" value="SSY80770.1"/>
    <property type="molecule type" value="Genomic_DNA"/>
</dbReference>
<evidence type="ECO:0000313" key="4">
    <source>
        <dbReference type="Proteomes" id="UP000254209"/>
    </source>
</evidence>
<dbReference type="RefSeq" id="WP_034290931.1">
    <property type="nucleotide sequence ID" value="NZ_CP091519.2"/>
</dbReference>
<protein>
    <submittedName>
        <fullName evidence="3">Preprotein translocase subunit SecD</fullName>
    </submittedName>
</protein>
<gene>
    <name evidence="3" type="ORF">NCTC10283_02331</name>
</gene>